<gene>
    <name evidence="3" type="ORF">GRI35_03175</name>
</gene>
<proteinExistence type="predicted"/>
<dbReference type="RefSeq" id="WP_160612808.1">
    <property type="nucleotide sequence ID" value="NZ_JAUFQM010000001.1"/>
</dbReference>
<evidence type="ECO:0000256" key="1">
    <source>
        <dbReference type="SAM" id="Phobius"/>
    </source>
</evidence>
<name>A0A844Z3S5_9SPHN</name>
<dbReference type="OrthoDB" id="9760752at2"/>
<reference evidence="3 4" key="1">
    <citation type="submission" date="2019-12" db="EMBL/GenBank/DDBJ databases">
        <title>Genomic-based taxomic classification of the family Erythrobacteraceae.</title>
        <authorList>
            <person name="Xu L."/>
        </authorList>
    </citation>
    <scope>NUCLEOTIDE SEQUENCE [LARGE SCALE GENOMIC DNA]</scope>
    <source>
        <strain evidence="3 4">KCTC 42006</strain>
    </source>
</reference>
<dbReference type="AlphaFoldDB" id="A0A844Z3S5"/>
<sequence length="189" mass="20466">MNEQSNSVALIEFGAIISVIFALASLAYAIFVTLSNRYLKADLRRAEDGLRLAGEVGGIGTWTLDLELEELDWSDQVFALHDRDKGLGSPTLEEALAYYHPQDRNRVGALVDEAIQSGKGFDFLAKLTSEDGAVKTVISRGVCQRDKDGNIGWVFGVIIEASRANAIDTAISDIYGSAGSDDTLHRNAD</sequence>
<dbReference type="InterPro" id="IPR000014">
    <property type="entry name" value="PAS"/>
</dbReference>
<dbReference type="InterPro" id="IPR013655">
    <property type="entry name" value="PAS_fold_3"/>
</dbReference>
<feature type="transmembrane region" description="Helical" evidence="1">
    <location>
        <begin position="13"/>
        <end position="35"/>
    </location>
</feature>
<dbReference type="InterPro" id="IPR035965">
    <property type="entry name" value="PAS-like_dom_sf"/>
</dbReference>
<dbReference type="Proteomes" id="UP000460290">
    <property type="component" value="Unassembled WGS sequence"/>
</dbReference>
<keyword evidence="1" id="KW-1133">Transmembrane helix</keyword>
<feature type="domain" description="PAS fold-3" evidence="2">
    <location>
        <begin position="71"/>
        <end position="157"/>
    </location>
</feature>
<comment type="caution">
    <text evidence="3">The sequence shown here is derived from an EMBL/GenBank/DDBJ whole genome shotgun (WGS) entry which is preliminary data.</text>
</comment>
<dbReference type="SUPFAM" id="SSF55785">
    <property type="entry name" value="PYP-like sensor domain (PAS domain)"/>
    <property type="match status" value="1"/>
</dbReference>
<dbReference type="Pfam" id="PF08447">
    <property type="entry name" value="PAS_3"/>
    <property type="match status" value="1"/>
</dbReference>
<evidence type="ECO:0000259" key="2">
    <source>
        <dbReference type="Pfam" id="PF08447"/>
    </source>
</evidence>
<organism evidence="3 4">
    <name type="scientific">Pontixanthobacter aestiaquae</name>
    <dbReference type="NCBI Taxonomy" id="1509367"/>
    <lineage>
        <taxon>Bacteria</taxon>
        <taxon>Pseudomonadati</taxon>
        <taxon>Pseudomonadota</taxon>
        <taxon>Alphaproteobacteria</taxon>
        <taxon>Sphingomonadales</taxon>
        <taxon>Erythrobacteraceae</taxon>
        <taxon>Pontixanthobacter</taxon>
    </lineage>
</organism>
<keyword evidence="1" id="KW-0812">Transmembrane</keyword>
<keyword evidence="1" id="KW-0472">Membrane</keyword>
<dbReference type="Gene3D" id="3.30.450.20">
    <property type="entry name" value="PAS domain"/>
    <property type="match status" value="1"/>
</dbReference>
<dbReference type="EMBL" id="WTYZ01000001">
    <property type="protein sequence ID" value="MXO82378.1"/>
    <property type="molecule type" value="Genomic_DNA"/>
</dbReference>
<keyword evidence="4" id="KW-1185">Reference proteome</keyword>
<evidence type="ECO:0000313" key="3">
    <source>
        <dbReference type="EMBL" id="MXO82378.1"/>
    </source>
</evidence>
<dbReference type="CDD" id="cd00130">
    <property type="entry name" value="PAS"/>
    <property type="match status" value="1"/>
</dbReference>
<protein>
    <submittedName>
        <fullName evidence="3">PAS domain-containing protein</fullName>
    </submittedName>
</protein>
<accession>A0A844Z3S5</accession>
<evidence type="ECO:0000313" key="4">
    <source>
        <dbReference type="Proteomes" id="UP000460290"/>
    </source>
</evidence>